<dbReference type="InterPro" id="IPR000683">
    <property type="entry name" value="Gfo/Idh/MocA-like_OxRdtase_N"/>
</dbReference>
<dbReference type="Pfam" id="PF01408">
    <property type="entry name" value="GFO_IDH_MocA"/>
    <property type="match status" value="1"/>
</dbReference>
<dbReference type="PANTHER" id="PTHR43377:SF1">
    <property type="entry name" value="BILIVERDIN REDUCTASE A"/>
    <property type="match status" value="1"/>
</dbReference>
<gene>
    <name evidence="2" type="ORF">HMPREF9473_01015</name>
</gene>
<dbReference type="Gene3D" id="3.40.50.720">
    <property type="entry name" value="NAD(P)-binding Rossmann-like Domain"/>
    <property type="match status" value="1"/>
</dbReference>
<dbReference type="EMBL" id="ADLN01000009">
    <property type="protein sequence ID" value="EHI60950.1"/>
    <property type="molecule type" value="Genomic_DNA"/>
</dbReference>
<dbReference type="SUPFAM" id="SSF51735">
    <property type="entry name" value="NAD(P)-binding Rossmann-fold domains"/>
    <property type="match status" value="1"/>
</dbReference>
<dbReference type="GO" id="GO:0000166">
    <property type="term" value="F:nucleotide binding"/>
    <property type="evidence" value="ECO:0007669"/>
    <property type="project" value="InterPro"/>
</dbReference>
<dbReference type="PATRIC" id="fig|742737.3.peg.1016"/>
<evidence type="ECO:0000313" key="2">
    <source>
        <dbReference type="EMBL" id="EHI60950.1"/>
    </source>
</evidence>
<reference evidence="2 3" key="1">
    <citation type="submission" date="2011-08" db="EMBL/GenBank/DDBJ databases">
        <title>The Genome Sequence of Clostridium hathewayi WAL-18680.</title>
        <authorList>
            <consortium name="The Broad Institute Genome Sequencing Platform"/>
            <person name="Earl A."/>
            <person name="Ward D."/>
            <person name="Feldgarden M."/>
            <person name="Gevers D."/>
            <person name="Finegold S.M."/>
            <person name="Summanen P.H."/>
            <person name="Molitoris D.R."/>
            <person name="Song M."/>
            <person name="Daigneault M."/>
            <person name="Allen-Vercoe E."/>
            <person name="Young S.K."/>
            <person name="Zeng Q."/>
            <person name="Gargeya S."/>
            <person name="Fitzgerald M."/>
            <person name="Haas B."/>
            <person name="Abouelleil A."/>
            <person name="Alvarado L."/>
            <person name="Arachchi H.M."/>
            <person name="Berlin A."/>
            <person name="Brown A."/>
            <person name="Chapman S.B."/>
            <person name="Chen Z."/>
            <person name="Dunbar C."/>
            <person name="Freedman E."/>
            <person name="Gearin G."/>
            <person name="Gellesch M."/>
            <person name="Goldberg J."/>
            <person name="Griggs A."/>
            <person name="Gujja S."/>
            <person name="Heiman D."/>
            <person name="Howarth C."/>
            <person name="Larson L."/>
            <person name="Lui A."/>
            <person name="MacDonald P.J.P."/>
            <person name="Montmayeur A."/>
            <person name="Murphy C."/>
            <person name="Neiman D."/>
            <person name="Pearson M."/>
            <person name="Priest M."/>
            <person name="Roberts A."/>
            <person name="Saif S."/>
            <person name="Shea T."/>
            <person name="Shenoy N."/>
            <person name="Sisk P."/>
            <person name="Stolte C."/>
            <person name="Sykes S."/>
            <person name="Wortman J."/>
            <person name="Nusbaum C."/>
            <person name="Birren B."/>
        </authorList>
    </citation>
    <scope>NUCLEOTIDE SEQUENCE [LARGE SCALE GENOMIC DNA]</scope>
    <source>
        <strain evidence="2 3">WAL-18680</strain>
    </source>
</reference>
<evidence type="ECO:0000259" key="1">
    <source>
        <dbReference type="Pfam" id="PF01408"/>
    </source>
</evidence>
<dbReference type="PANTHER" id="PTHR43377">
    <property type="entry name" value="BILIVERDIN REDUCTASE A"/>
    <property type="match status" value="1"/>
</dbReference>
<evidence type="ECO:0000313" key="3">
    <source>
        <dbReference type="Proteomes" id="UP000005384"/>
    </source>
</evidence>
<proteinExistence type="predicted"/>
<dbReference type="Proteomes" id="UP000005384">
    <property type="component" value="Unassembled WGS sequence"/>
</dbReference>
<dbReference type="Gene3D" id="3.30.360.10">
    <property type="entry name" value="Dihydrodipicolinate Reductase, domain 2"/>
    <property type="match status" value="1"/>
</dbReference>
<keyword evidence="3" id="KW-1185">Reference proteome</keyword>
<name>G5IC32_9FIRM</name>
<comment type="caution">
    <text evidence="2">The sequence shown here is derived from an EMBL/GenBank/DDBJ whole genome shotgun (WGS) entry which is preliminary data.</text>
</comment>
<dbReference type="InterPro" id="IPR051450">
    <property type="entry name" value="Gfo/Idh/MocA_Oxidoreductases"/>
</dbReference>
<sequence length="359" mass="41488">MNRMKARFVVIGYGWRADFFYRLARMLPNQFEITAGVLRTRERAAQAAEEYSVFATDNLEEALETKPDFVVLCVPRGIVKDYLIRLMKAGYPVLCETPPAKNVREMEELWEAKAAYNGKVQVVEQYFLQPYYAGLLQIIDQGYLGEVSGVMLSALHGYHAVSMFRKFLGVGFENCRIQGQRFTADVTATNSRSGFEYDGRVIQADRDWVSMAFEQGKTAFLDFSGEQYFSPIRTRRLNIQGVRGEINDMTVRYLNRENVAVTQEIQRNDIGVYNNMEWSHKGMMFLDREIYTNPYYPARLNDDEIAVASCLTNMKEFVETGKEFYSLKEALQDTYLSFAMEEAIEKKQMVETSRQIWAD</sequence>
<organism evidence="2 3">
    <name type="scientific">Hungatella hathewayi WAL-18680</name>
    <dbReference type="NCBI Taxonomy" id="742737"/>
    <lineage>
        <taxon>Bacteria</taxon>
        <taxon>Bacillati</taxon>
        <taxon>Bacillota</taxon>
        <taxon>Clostridia</taxon>
        <taxon>Lachnospirales</taxon>
        <taxon>Lachnospiraceae</taxon>
        <taxon>Hungatella</taxon>
    </lineage>
</organism>
<dbReference type="HOGENOM" id="CLU_769123_0_0_9"/>
<accession>G5IC32</accession>
<feature type="domain" description="Gfo/Idh/MocA-like oxidoreductase N-terminal" evidence="1">
    <location>
        <begin position="7"/>
        <end position="122"/>
    </location>
</feature>
<protein>
    <recommendedName>
        <fullName evidence="1">Gfo/Idh/MocA-like oxidoreductase N-terminal domain-containing protein</fullName>
    </recommendedName>
</protein>
<dbReference type="InterPro" id="IPR036291">
    <property type="entry name" value="NAD(P)-bd_dom_sf"/>
</dbReference>
<dbReference type="AlphaFoldDB" id="G5IC32"/>